<accession>A0A1G8D5F4</accession>
<organism evidence="2 3">
    <name type="scientific">Desulfosporosinus hippei DSM 8344</name>
    <dbReference type="NCBI Taxonomy" id="1121419"/>
    <lineage>
        <taxon>Bacteria</taxon>
        <taxon>Bacillati</taxon>
        <taxon>Bacillota</taxon>
        <taxon>Clostridia</taxon>
        <taxon>Eubacteriales</taxon>
        <taxon>Desulfitobacteriaceae</taxon>
        <taxon>Desulfosporosinus</taxon>
    </lineage>
</organism>
<evidence type="ECO:0000313" key="2">
    <source>
        <dbReference type="EMBL" id="SDH52966.1"/>
    </source>
</evidence>
<evidence type="ECO:0000313" key="3">
    <source>
        <dbReference type="Proteomes" id="UP000198656"/>
    </source>
</evidence>
<dbReference type="AlphaFoldDB" id="A0A1G8D5F4"/>
<gene>
    <name evidence="2" type="ORF">SAMN05443529_114117</name>
</gene>
<dbReference type="EMBL" id="FNCP01000014">
    <property type="protein sequence ID" value="SDH52966.1"/>
    <property type="molecule type" value="Genomic_DNA"/>
</dbReference>
<dbReference type="OrthoDB" id="2088338at2"/>
<dbReference type="STRING" id="1121419.SAMN05443529_114117"/>
<protein>
    <recommendedName>
        <fullName evidence="1">Shedu protein SduA C-terminal domain-containing protein</fullName>
    </recommendedName>
</protein>
<dbReference type="InterPro" id="IPR025359">
    <property type="entry name" value="SduA_C"/>
</dbReference>
<name>A0A1G8D5F4_9FIRM</name>
<dbReference type="Proteomes" id="UP000198656">
    <property type="component" value="Unassembled WGS sequence"/>
</dbReference>
<reference evidence="3" key="1">
    <citation type="submission" date="2016-10" db="EMBL/GenBank/DDBJ databases">
        <authorList>
            <person name="Varghese N."/>
            <person name="Submissions S."/>
        </authorList>
    </citation>
    <scope>NUCLEOTIDE SEQUENCE [LARGE SCALE GENOMIC DNA]</scope>
    <source>
        <strain evidence="3">DSM 8344</strain>
    </source>
</reference>
<dbReference type="Pfam" id="PF14082">
    <property type="entry name" value="SduA_C"/>
    <property type="match status" value="1"/>
</dbReference>
<dbReference type="RefSeq" id="WP_092333970.1">
    <property type="nucleotide sequence ID" value="NZ_FNCP01000014.1"/>
</dbReference>
<sequence>MKISDMIFNCKVNSLSRFSGLYRIRIFITSKQEVYSVITDIGDYNPSTSVTNAIEYICSTLISAGVVPKETCFIEHYEPQDYYQRMHSFDIVTFDGKGLPHWTSIGFQKIINILECDKMEFLDTTFSNPRLMNEIDRLRYQMDPKIDFPDQENPEIIKRRFEIEYNNISKEKIISLIESNVKEQDISRLLKQDLSLFGEVYAHPKEEYICFSEFPINNGVVDFVVFTGRSRMDVYLIEVKGSNFNLVNSGNYEKLSSKVEEATGQIRERLQIIYNNYEKYRVEFHKIRKTVESGTKIYNSFIGPYGDLLVDPDKDVNIHPVVIAGRTNNDLMESRKRQAFEFYSKPTIKLETWDSWIRKLTRR</sequence>
<evidence type="ECO:0000259" key="1">
    <source>
        <dbReference type="Pfam" id="PF14082"/>
    </source>
</evidence>
<keyword evidence="3" id="KW-1185">Reference proteome</keyword>
<feature type="domain" description="Shedu protein SduA C-terminal" evidence="1">
    <location>
        <begin position="182"/>
        <end position="355"/>
    </location>
</feature>
<proteinExistence type="predicted"/>